<feature type="domain" description="PCI" evidence="3">
    <location>
        <begin position="2"/>
        <end position="158"/>
    </location>
</feature>
<dbReference type="SMART" id="SM00088">
    <property type="entry name" value="PINT"/>
    <property type="match status" value="1"/>
</dbReference>
<accession>A0A420H6P6</accession>
<proteinExistence type="inferred from homology"/>
<organism evidence="4 5">
    <name type="scientific">Golovinomyces cichoracearum</name>
    <dbReference type="NCBI Taxonomy" id="62708"/>
    <lineage>
        <taxon>Eukaryota</taxon>
        <taxon>Fungi</taxon>
        <taxon>Dikarya</taxon>
        <taxon>Ascomycota</taxon>
        <taxon>Pezizomycotina</taxon>
        <taxon>Leotiomycetes</taxon>
        <taxon>Erysiphales</taxon>
        <taxon>Erysiphaceae</taxon>
        <taxon>Golovinomyces</taxon>
    </lineage>
</organism>
<keyword evidence="2" id="KW-0736">Signalosome</keyword>
<dbReference type="AlphaFoldDB" id="A0A420H6P6"/>
<dbReference type="EMBL" id="MCBR01022456">
    <property type="protein sequence ID" value="RKF53111.1"/>
    <property type="molecule type" value="Genomic_DNA"/>
</dbReference>
<protein>
    <submittedName>
        <fullName evidence="4">COP9 signalosome complex subunit 7a</fullName>
    </submittedName>
</protein>
<dbReference type="InterPro" id="IPR000717">
    <property type="entry name" value="PCI_dom"/>
</dbReference>
<dbReference type="Proteomes" id="UP000285405">
    <property type="component" value="Unassembled WGS sequence"/>
</dbReference>
<evidence type="ECO:0000259" key="3">
    <source>
        <dbReference type="PROSITE" id="PS50250"/>
    </source>
</evidence>
<evidence type="ECO:0000313" key="4">
    <source>
        <dbReference type="EMBL" id="RKF53111.1"/>
    </source>
</evidence>
<dbReference type="PANTHER" id="PTHR15350">
    <property type="entry name" value="COP9 SIGNALOSOME COMPLEX SUBUNIT 7/DENDRITIC CELL PROTEIN GA17"/>
    <property type="match status" value="1"/>
</dbReference>
<dbReference type="Pfam" id="PF01399">
    <property type="entry name" value="PCI"/>
    <property type="match status" value="1"/>
</dbReference>
<dbReference type="PANTHER" id="PTHR15350:SF5">
    <property type="entry name" value="COP9 SIGNALOSOME COMPLEX SUBUNIT 7"/>
    <property type="match status" value="1"/>
</dbReference>
<dbReference type="InterPro" id="IPR045237">
    <property type="entry name" value="COPS7/eIF3m"/>
</dbReference>
<sequence length="265" mass="29802">MEQTKALNALAPFVALTKSAIYPRAAVDLIERATSAPNTFVFAELLEAPEIQALADSEGHSSYLRLLEIFSYGTYRTYCESKSLPNLNDAQITKLRQLSILTLARNPANLSYDKLMSNLGLNTQRELENLVISLIYAGLMECTLDPYNGRVIVTSISPLRDLEPNSTLTMLKTLDEWSVRCQSTLTYLEKQINSIKADVLKRQRHKIALDTEIDTLVEGRTVKSEEVFMCTTEMGFIGNEPDAVHASRIRNERFDDEAMDIDNVD</sequence>
<evidence type="ECO:0000256" key="1">
    <source>
        <dbReference type="ARBA" id="ARBA00008482"/>
    </source>
</evidence>
<gene>
    <name evidence="4" type="ORF">GcC1_224006</name>
</gene>
<dbReference type="Pfam" id="PF22061">
    <property type="entry name" value="CSN7_HB_subdom"/>
    <property type="match status" value="1"/>
</dbReference>
<evidence type="ECO:0000313" key="5">
    <source>
        <dbReference type="Proteomes" id="UP000285405"/>
    </source>
</evidence>
<comment type="caution">
    <text evidence="4">The sequence shown here is derived from an EMBL/GenBank/DDBJ whole genome shotgun (WGS) entry which is preliminary data.</text>
</comment>
<dbReference type="PROSITE" id="PS50250">
    <property type="entry name" value="PCI"/>
    <property type="match status" value="1"/>
</dbReference>
<name>A0A420H6P6_9PEZI</name>
<dbReference type="OrthoDB" id="10265275at2759"/>
<dbReference type="GO" id="GO:0008180">
    <property type="term" value="C:COP9 signalosome"/>
    <property type="evidence" value="ECO:0007669"/>
    <property type="project" value="UniProtKB-KW"/>
</dbReference>
<reference evidence="4 5" key="1">
    <citation type="journal article" date="2018" name="BMC Genomics">
        <title>Comparative genome analyses reveal sequence features reflecting distinct modes of host-adaptation between dicot and monocot powdery mildew.</title>
        <authorList>
            <person name="Wu Y."/>
            <person name="Ma X."/>
            <person name="Pan Z."/>
            <person name="Kale S.D."/>
            <person name="Song Y."/>
            <person name="King H."/>
            <person name="Zhang Q."/>
            <person name="Presley C."/>
            <person name="Deng X."/>
            <person name="Wei C.I."/>
            <person name="Xiao S."/>
        </authorList>
    </citation>
    <scope>NUCLEOTIDE SEQUENCE [LARGE SCALE GENOMIC DNA]</scope>
    <source>
        <strain evidence="4">UCSC1</strain>
    </source>
</reference>
<comment type="similarity">
    <text evidence="1">Belongs to the CSN7/EIF3M family. CSN7 subfamily.</text>
</comment>
<evidence type="ECO:0000256" key="2">
    <source>
        <dbReference type="ARBA" id="ARBA00022790"/>
    </source>
</evidence>